<dbReference type="EMBL" id="KV748255">
    <property type="protein sequence ID" value="OCK87758.1"/>
    <property type="molecule type" value="Genomic_DNA"/>
</dbReference>
<reference evidence="1 2" key="1">
    <citation type="journal article" date="2016" name="Nat. Commun.">
        <title>Ectomycorrhizal ecology is imprinted in the genome of the dominant symbiotic fungus Cenococcum geophilum.</title>
        <authorList>
            <consortium name="DOE Joint Genome Institute"/>
            <person name="Peter M."/>
            <person name="Kohler A."/>
            <person name="Ohm R.A."/>
            <person name="Kuo A."/>
            <person name="Krutzmann J."/>
            <person name="Morin E."/>
            <person name="Arend M."/>
            <person name="Barry K.W."/>
            <person name="Binder M."/>
            <person name="Choi C."/>
            <person name="Clum A."/>
            <person name="Copeland A."/>
            <person name="Grisel N."/>
            <person name="Haridas S."/>
            <person name="Kipfer T."/>
            <person name="LaButti K."/>
            <person name="Lindquist E."/>
            <person name="Lipzen A."/>
            <person name="Maire R."/>
            <person name="Meier B."/>
            <person name="Mihaltcheva S."/>
            <person name="Molinier V."/>
            <person name="Murat C."/>
            <person name="Poggeler S."/>
            <person name="Quandt C.A."/>
            <person name="Sperisen C."/>
            <person name="Tritt A."/>
            <person name="Tisserant E."/>
            <person name="Crous P.W."/>
            <person name="Henrissat B."/>
            <person name="Nehls U."/>
            <person name="Egli S."/>
            <person name="Spatafora J.W."/>
            <person name="Grigoriev I.V."/>
            <person name="Martin F.M."/>
        </authorList>
    </citation>
    <scope>NUCLEOTIDE SEQUENCE [LARGE SCALE GENOMIC DNA]</scope>
    <source>
        <strain evidence="1 2">1.58</strain>
    </source>
</reference>
<protein>
    <submittedName>
        <fullName evidence="1">Nonribosomal peptide synthetase</fullName>
    </submittedName>
</protein>
<organism evidence="1 2">
    <name type="scientific">Cenococcum geophilum 1.58</name>
    <dbReference type="NCBI Taxonomy" id="794803"/>
    <lineage>
        <taxon>Eukaryota</taxon>
        <taxon>Fungi</taxon>
        <taxon>Dikarya</taxon>
        <taxon>Ascomycota</taxon>
        <taxon>Pezizomycotina</taxon>
        <taxon>Dothideomycetes</taxon>
        <taxon>Pleosporomycetidae</taxon>
        <taxon>Gloniales</taxon>
        <taxon>Gloniaceae</taxon>
        <taxon>Cenococcum</taxon>
    </lineage>
</organism>
<sequence length="1034" mass="114498">MQPPHPESGVQTTLPSLLSARLAEQPNSIAVKTKTVSLTTQHLYFLSDKLLKSIHITPGTVVPLCMNRSWQMVISELAVMRAGAAYAVIDPANPQKWNEALVEDVGAELVLVDDSEKLSYFGDRKVFNVHSILLEVEVEEEKVKMDAASVDEHKLVEKKPSPSDPAYIVFTSGSTGRPKPVVLSHCAAATGMSYAKLNGRINWLLFLNPSTSAAQRSIWATIILGGCICIIDKETVTTSLAQTMRDFHIQAVQITPSTLPLLSPDEVPELELITVVGERPEPSAVDKWVDKVELRNAYGLSECTQLNFSKRMEKGSNWTCVGRSIDATTAYIVDDSMQPVPKGTVGEICLAGPQLANGYLNREEATAKVFVKNPFGEGRLYKTGDLAMENDDGFHIIGRKDYQLKIGGLKIVPEEVTAALSGCDVVRSCVVFGAVMGSTKALVVAVVPREEQSENGHGSWRAQVQSMREFLAARLPEHIVPHYWLKRESIPYSVSNKADISSLRKEAEQLGPAGLLELFNESGEDDVELTDAEEAIRDVWSEVLDIAPEQIKKHHSFSILGGTSLQAIRVISALRERKILLELRHLFRSENLADTAAASESFGNTSQSETENIAPFSLIKEDTIRSDLQSRGTIEDAYPATPIQTLMLAATSRGHKGYLFQRTYDLTGVDIPKLKAAFELVFRESDILRTTLSMEGGRFLQTVRTDFRLPWYEESAPLEEFLRRDLDKQIKPGSIFFRLTIVNGTTLVVSAHHCLFDFWSSRFLYQDVAAVYYSMPRTPRPPFRNFVAWVNDLQSPSSEAFWKEYSKDLIPTYIDVQKSPVTTRLIRAAPPSLAQSAAAKGLTVASVGYAAWALVLARLTGQRSVTFGTDVASRDSPVAGVERMDGPVFALTPQIVSMKASQTIHEVAAAVSHNQWDLMAHAQWRTRDMLVSRKPPPFNTMVNVLVSQSEEDEEDVAKMLFKSLPEIDVREMSNTTLLLSGEEGLTEFHLVSKLEKEKAEEILEWVGQAVDKVLGEGNEKVGEYLGWSDVEIVN</sequence>
<name>A0ACC8ENT1_9PEZI</name>
<keyword evidence="2" id="KW-1185">Reference proteome</keyword>
<evidence type="ECO:0000313" key="2">
    <source>
        <dbReference type="Proteomes" id="UP000250078"/>
    </source>
</evidence>
<proteinExistence type="predicted"/>
<accession>A0ACC8ENT1</accession>
<dbReference type="Proteomes" id="UP000250078">
    <property type="component" value="Unassembled WGS sequence"/>
</dbReference>
<gene>
    <name evidence="1" type="primary">nps7</name>
    <name evidence="1" type="ORF">K441DRAFT_682394</name>
</gene>
<evidence type="ECO:0000313" key="1">
    <source>
        <dbReference type="EMBL" id="OCK87758.1"/>
    </source>
</evidence>